<feature type="transmembrane region" description="Helical" evidence="8">
    <location>
        <begin position="139"/>
        <end position="159"/>
    </location>
</feature>
<feature type="transmembrane region" description="Helical" evidence="8">
    <location>
        <begin position="7"/>
        <end position="29"/>
    </location>
</feature>
<feature type="transmembrane region" description="Helical" evidence="8">
    <location>
        <begin position="276"/>
        <end position="298"/>
    </location>
</feature>
<evidence type="ECO:0000256" key="7">
    <source>
        <dbReference type="ARBA" id="ARBA00023136"/>
    </source>
</evidence>
<feature type="transmembrane region" description="Helical" evidence="8">
    <location>
        <begin position="373"/>
        <end position="393"/>
    </location>
</feature>
<keyword evidence="7 8" id="KW-0472">Membrane</keyword>
<evidence type="ECO:0000256" key="6">
    <source>
        <dbReference type="ARBA" id="ARBA00022989"/>
    </source>
</evidence>
<evidence type="ECO:0000256" key="1">
    <source>
        <dbReference type="ARBA" id="ARBA00004651"/>
    </source>
</evidence>
<evidence type="ECO:0000313" key="10">
    <source>
        <dbReference type="EMBL" id="CAF4873952.1"/>
    </source>
</evidence>
<dbReference type="Pfam" id="PF00083">
    <property type="entry name" value="Sugar_tr"/>
    <property type="match status" value="1"/>
</dbReference>
<accession>A0A821TE14</accession>
<evidence type="ECO:0000256" key="5">
    <source>
        <dbReference type="ARBA" id="ARBA00022692"/>
    </source>
</evidence>
<feature type="transmembrane region" description="Helical" evidence="8">
    <location>
        <begin position="102"/>
        <end position="127"/>
    </location>
</feature>
<feature type="transmembrane region" description="Helical" evidence="8">
    <location>
        <begin position="80"/>
        <end position="96"/>
    </location>
</feature>
<dbReference type="PANTHER" id="PTHR48021:SF33">
    <property type="entry name" value="AT22075P-RELATED"/>
    <property type="match status" value="1"/>
</dbReference>
<dbReference type="AlphaFoldDB" id="A0A821TE14"/>
<keyword evidence="5 8" id="KW-0812">Transmembrane</keyword>
<dbReference type="GO" id="GO:0005886">
    <property type="term" value="C:plasma membrane"/>
    <property type="evidence" value="ECO:0007669"/>
    <property type="project" value="UniProtKB-SubCell"/>
</dbReference>
<proteinExistence type="predicted"/>
<feature type="transmembrane region" description="Helical" evidence="8">
    <location>
        <begin position="342"/>
        <end position="361"/>
    </location>
</feature>
<protein>
    <recommendedName>
        <fullName evidence="9">Major facilitator superfamily (MFS) profile domain-containing protein</fullName>
    </recommendedName>
</protein>
<feature type="domain" description="Major facilitator superfamily (MFS) profile" evidence="9">
    <location>
        <begin position="8"/>
        <end position="460"/>
    </location>
</feature>
<keyword evidence="11" id="KW-1185">Reference proteome</keyword>
<keyword evidence="4" id="KW-0762">Sugar transport</keyword>
<name>A0A821TE14_9NEOP</name>
<evidence type="ECO:0000256" key="8">
    <source>
        <dbReference type="SAM" id="Phobius"/>
    </source>
</evidence>
<keyword evidence="6 8" id="KW-1133">Transmembrane helix</keyword>
<dbReference type="InterPro" id="IPR020846">
    <property type="entry name" value="MFS_dom"/>
</dbReference>
<dbReference type="FunFam" id="1.20.1250.20:FF:000218">
    <property type="entry name" value="facilitated trehalose transporter Tret1"/>
    <property type="match status" value="1"/>
</dbReference>
<dbReference type="SUPFAM" id="SSF103473">
    <property type="entry name" value="MFS general substrate transporter"/>
    <property type="match status" value="1"/>
</dbReference>
<dbReference type="OrthoDB" id="4142200at2759"/>
<dbReference type="InterPro" id="IPR036259">
    <property type="entry name" value="MFS_trans_sf"/>
</dbReference>
<dbReference type="InterPro" id="IPR005829">
    <property type="entry name" value="Sugar_transporter_CS"/>
</dbReference>
<evidence type="ECO:0000256" key="4">
    <source>
        <dbReference type="ARBA" id="ARBA00022597"/>
    </source>
</evidence>
<keyword evidence="3" id="KW-1003">Cell membrane</keyword>
<dbReference type="InterPro" id="IPR050549">
    <property type="entry name" value="MFS_Trehalose_Transporter"/>
</dbReference>
<dbReference type="Gene3D" id="1.20.1250.20">
    <property type="entry name" value="MFS general substrate transporter like domains"/>
    <property type="match status" value="1"/>
</dbReference>
<reference evidence="10" key="1">
    <citation type="submission" date="2021-02" db="EMBL/GenBank/DDBJ databases">
        <authorList>
            <person name="Steward A R."/>
        </authorList>
    </citation>
    <scope>NUCLEOTIDE SEQUENCE</scope>
</reference>
<evidence type="ECO:0000313" key="11">
    <source>
        <dbReference type="Proteomes" id="UP000663880"/>
    </source>
</evidence>
<keyword evidence="2" id="KW-0813">Transport</keyword>
<dbReference type="PANTHER" id="PTHR48021">
    <property type="match status" value="1"/>
</dbReference>
<evidence type="ECO:0000256" key="2">
    <source>
        <dbReference type="ARBA" id="ARBA00022448"/>
    </source>
</evidence>
<dbReference type="Proteomes" id="UP000663880">
    <property type="component" value="Unassembled WGS sequence"/>
</dbReference>
<evidence type="ECO:0000259" key="9">
    <source>
        <dbReference type="PROSITE" id="PS50850"/>
    </source>
</evidence>
<feature type="transmembrane region" description="Helical" evidence="8">
    <location>
        <begin position="49"/>
        <end position="73"/>
    </location>
</feature>
<dbReference type="InterPro" id="IPR005828">
    <property type="entry name" value="MFS_sugar_transport-like"/>
</dbReference>
<gene>
    <name evidence="10" type="ORF">PMACD_LOCUS9005</name>
</gene>
<sequence>MGKLHQCYTTLACVFGSLISASLSVWPSYTLAEFTSNSTTVLSAPMSTFEASLLGSLPALGAMVGTMMAGMIIDGLGRKNGGLVIAMPYLLSWLVIDLTSSSLVVLICRFAAGISTGAASVHAPIFISEVAEESIRGMLSSGPIAAYCIGAMLSYVMGWTLTYQYINWCNMALCITYIILLASVRESPVYLMRKNREEDARQAIAHYRGGSADSKAVMEELSLLKQRVQPAREMLPINDTEVEKAEKEMLNDHDVDGKKKMPSYKMLMVSPSSRRAFIVVGAVISTQVMMGMVPVQVYAKDIFTQAAPSLSSHLCSVLFALVLMGGSMSSALFSDKLGRKPLLLASAITVGICLVAMGFFMQTNIAPPAVSAILILFYCFAFMLGAGTVPYILLAEGFVAEVQSLASMILMEWVWLLNFLILAIFPYMVQFFGVHGSFYCFAVFAVVDVLIAVFMVPETKGLTKEQIQQAFLERRKK</sequence>
<dbReference type="PROSITE" id="PS00216">
    <property type="entry name" value="SUGAR_TRANSPORT_1"/>
    <property type="match status" value="2"/>
</dbReference>
<dbReference type="EMBL" id="CAJOBZ010000024">
    <property type="protein sequence ID" value="CAF4873952.1"/>
    <property type="molecule type" value="Genomic_DNA"/>
</dbReference>
<evidence type="ECO:0000256" key="3">
    <source>
        <dbReference type="ARBA" id="ARBA00022475"/>
    </source>
</evidence>
<feature type="transmembrane region" description="Helical" evidence="8">
    <location>
        <begin position="405"/>
        <end position="428"/>
    </location>
</feature>
<comment type="caution">
    <text evidence="10">The sequence shown here is derived from an EMBL/GenBank/DDBJ whole genome shotgun (WGS) entry which is preliminary data.</text>
</comment>
<organism evidence="10 11">
    <name type="scientific">Pieris macdunnoughi</name>
    <dbReference type="NCBI Taxonomy" id="345717"/>
    <lineage>
        <taxon>Eukaryota</taxon>
        <taxon>Metazoa</taxon>
        <taxon>Ecdysozoa</taxon>
        <taxon>Arthropoda</taxon>
        <taxon>Hexapoda</taxon>
        <taxon>Insecta</taxon>
        <taxon>Pterygota</taxon>
        <taxon>Neoptera</taxon>
        <taxon>Endopterygota</taxon>
        <taxon>Lepidoptera</taxon>
        <taxon>Glossata</taxon>
        <taxon>Ditrysia</taxon>
        <taxon>Papilionoidea</taxon>
        <taxon>Pieridae</taxon>
        <taxon>Pierinae</taxon>
        <taxon>Pieris</taxon>
    </lineage>
</organism>
<feature type="transmembrane region" description="Helical" evidence="8">
    <location>
        <begin position="165"/>
        <end position="184"/>
    </location>
</feature>
<comment type="subcellular location">
    <subcellularLocation>
        <location evidence="1">Cell membrane</location>
        <topology evidence="1">Multi-pass membrane protein</topology>
    </subcellularLocation>
</comment>
<dbReference type="GO" id="GO:0022857">
    <property type="term" value="F:transmembrane transporter activity"/>
    <property type="evidence" value="ECO:0007669"/>
    <property type="project" value="InterPro"/>
</dbReference>
<dbReference type="PROSITE" id="PS50850">
    <property type="entry name" value="MFS"/>
    <property type="match status" value="1"/>
</dbReference>
<feature type="transmembrane region" description="Helical" evidence="8">
    <location>
        <begin position="434"/>
        <end position="456"/>
    </location>
</feature>
<feature type="transmembrane region" description="Helical" evidence="8">
    <location>
        <begin position="310"/>
        <end position="333"/>
    </location>
</feature>